<dbReference type="Proteomes" id="UP001243496">
    <property type="component" value="Chromosome"/>
</dbReference>
<dbReference type="PANTHER" id="PTHR36834">
    <property type="entry name" value="MEMBRANE PROTEIN-RELATED"/>
    <property type="match status" value="1"/>
</dbReference>
<evidence type="ECO:0000313" key="4">
    <source>
        <dbReference type="Proteomes" id="UP001243496"/>
    </source>
</evidence>
<feature type="transmembrane region" description="Helical" evidence="1">
    <location>
        <begin position="12"/>
        <end position="30"/>
    </location>
</feature>
<dbReference type="Pfam" id="PF04892">
    <property type="entry name" value="VanZ"/>
    <property type="match status" value="1"/>
</dbReference>
<feature type="domain" description="VanZ-like" evidence="2">
    <location>
        <begin position="18"/>
        <end position="135"/>
    </location>
</feature>
<evidence type="ECO:0000259" key="2">
    <source>
        <dbReference type="Pfam" id="PF04892"/>
    </source>
</evidence>
<dbReference type="EMBL" id="CP132968">
    <property type="protein sequence ID" value="WMD17206.1"/>
    <property type="molecule type" value="Genomic_DNA"/>
</dbReference>
<evidence type="ECO:0000313" key="3">
    <source>
        <dbReference type="EMBL" id="WMD17206.1"/>
    </source>
</evidence>
<dbReference type="AlphaFoldDB" id="A0AAQ3PY99"/>
<protein>
    <submittedName>
        <fullName evidence="3">VanZ family protein</fullName>
    </submittedName>
</protein>
<dbReference type="InterPro" id="IPR053150">
    <property type="entry name" value="Teicoplanin_resist-assoc"/>
</dbReference>
<dbReference type="GeneID" id="92740460"/>
<feature type="transmembrane region" description="Helical" evidence="1">
    <location>
        <begin position="118"/>
        <end position="136"/>
    </location>
</feature>
<gene>
    <name evidence="3" type="ORF">RBI15_03605</name>
</gene>
<evidence type="ECO:0000256" key="1">
    <source>
        <dbReference type="SAM" id="Phobius"/>
    </source>
</evidence>
<organism evidence="3 4">
    <name type="scientific">Anaerostipes hadrus</name>
    <dbReference type="NCBI Taxonomy" id="649756"/>
    <lineage>
        <taxon>Bacteria</taxon>
        <taxon>Bacillati</taxon>
        <taxon>Bacillota</taxon>
        <taxon>Clostridia</taxon>
        <taxon>Lachnospirales</taxon>
        <taxon>Lachnospiraceae</taxon>
        <taxon>Anaerostipes</taxon>
    </lineage>
</organism>
<name>A0AAQ3PY99_ANAHA</name>
<keyword evidence="1" id="KW-0472">Membrane</keyword>
<dbReference type="InterPro" id="IPR006976">
    <property type="entry name" value="VanZ-like"/>
</dbReference>
<accession>A0AAQ3PY99</accession>
<feature type="transmembrane region" description="Helical" evidence="1">
    <location>
        <begin position="60"/>
        <end position="79"/>
    </location>
</feature>
<reference evidence="3" key="1">
    <citation type="submission" date="2023-08" db="EMBL/GenBank/DDBJ databases">
        <title>Complete Genome Sequences of butyrate producing Anaerostipes hadrus strains BA1 and GIF7 isolated from the terminal ileum of a healthy lean male.</title>
        <authorList>
            <person name="Low A."/>
            <person name="Sheludchenko M."/>
            <person name="Cheng H.E."/>
            <person name="Koh X.Q."/>
            <person name="Lee J."/>
        </authorList>
    </citation>
    <scope>NUCLEOTIDE SEQUENCE</scope>
    <source>
        <strain evidence="3">BA1</strain>
    </source>
</reference>
<keyword evidence="1" id="KW-0812">Transmembrane</keyword>
<dbReference type="PANTHER" id="PTHR36834:SF2">
    <property type="entry name" value="MEMBRANE PROTEIN"/>
    <property type="match status" value="1"/>
</dbReference>
<feature type="transmembrane region" description="Helical" evidence="1">
    <location>
        <begin position="86"/>
        <end position="106"/>
    </location>
</feature>
<dbReference type="RefSeq" id="WP_209290762.1">
    <property type="nucleotide sequence ID" value="NZ_CP132968.1"/>
</dbReference>
<proteinExistence type="predicted"/>
<sequence length="139" mass="16349">MKLKLKNNCKNIINIICLVCYVVLLLYTTLIGREHMNPFHAVFEGWLPFRRYDGTWNLDTIYNIFLLTPITFLISKVFIIKTKKDIFLKIVELAFVISLFIEINQLLFQVGTFQISDLIYNTLSGLIGYILFKIMYKPE</sequence>
<keyword evidence="1" id="KW-1133">Transmembrane helix</keyword>